<dbReference type="Proteomes" id="UP000006851">
    <property type="component" value="Chromosome"/>
</dbReference>
<dbReference type="SUPFAM" id="SSF52283">
    <property type="entry name" value="Formate/glycerate dehydrogenase catalytic domain-like"/>
    <property type="match status" value="1"/>
</dbReference>
<dbReference type="STRING" id="700015.Corgl_0390"/>
<feature type="domain" description="D-isomer specific 2-hydroxyacid dehydrogenase NAD-binding" evidence="3">
    <location>
        <begin position="101"/>
        <end position="277"/>
    </location>
</feature>
<protein>
    <submittedName>
        <fullName evidence="4">D-isomer specific 2-hydroxyacid dehydrogenase NAD-binding protein</fullName>
    </submittedName>
</protein>
<dbReference type="PANTHER" id="PTHR43333">
    <property type="entry name" value="2-HACID_DH_C DOMAIN-CONTAINING PROTEIN"/>
    <property type="match status" value="1"/>
</dbReference>
<keyword evidence="2" id="KW-0520">NAD</keyword>
<dbReference type="eggNOG" id="COG0111">
    <property type="taxonomic scope" value="Bacteria"/>
</dbReference>
<evidence type="ECO:0000256" key="1">
    <source>
        <dbReference type="ARBA" id="ARBA00023002"/>
    </source>
</evidence>
<evidence type="ECO:0000256" key="2">
    <source>
        <dbReference type="ARBA" id="ARBA00023027"/>
    </source>
</evidence>
<dbReference type="Pfam" id="PF02826">
    <property type="entry name" value="2-Hacid_dh_C"/>
    <property type="match status" value="1"/>
</dbReference>
<dbReference type="PANTHER" id="PTHR43333:SF1">
    <property type="entry name" value="D-ISOMER SPECIFIC 2-HYDROXYACID DEHYDROGENASE NAD-BINDING DOMAIN-CONTAINING PROTEIN"/>
    <property type="match status" value="1"/>
</dbReference>
<dbReference type="GO" id="GO:0051287">
    <property type="term" value="F:NAD binding"/>
    <property type="evidence" value="ECO:0007669"/>
    <property type="project" value="InterPro"/>
</dbReference>
<dbReference type="AlphaFoldDB" id="F2NAI1"/>
<reference evidence="5" key="1">
    <citation type="journal article" date="2013" name="Stand. Genomic Sci.">
        <title>Complete genome sequence of Coriobacterium glomerans type strain (PW2(T)) from the midgut of Pyrrhocoris apterus L. (red soldier bug).</title>
        <authorList>
            <person name="Stackebrandt E."/>
            <person name="Zeytun A."/>
            <person name="Lapidus A."/>
            <person name="Nolan M."/>
            <person name="Lucas S."/>
            <person name="Hammon N."/>
            <person name="Deshpande S."/>
            <person name="Cheng J.F."/>
            <person name="Tapia R."/>
            <person name="Goodwin L.A."/>
            <person name="Pitluck S."/>
            <person name="Liolios K."/>
            <person name="Pagani I."/>
            <person name="Ivanova N."/>
            <person name="Mavromatis K."/>
            <person name="Mikhailova N."/>
            <person name="Huntemann M."/>
            <person name="Pati A."/>
            <person name="Chen A."/>
            <person name="Palaniappan K."/>
            <person name="Chang Y.J."/>
            <person name="Land M."/>
            <person name="Hauser L."/>
            <person name="Rohde M."/>
            <person name="Pukall R."/>
            <person name="Goker M."/>
            <person name="Detter J.C."/>
            <person name="Woyke T."/>
            <person name="Bristow J."/>
            <person name="Eisen J.A."/>
            <person name="Markowitz V."/>
            <person name="Hugenholtz P."/>
            <person name="Kyrpides N.C."/>
            <person name="Klenk H.P."/>
        </authorList>
    </citation>
    <scope>NUCLEOTIDE SEQUENCE</scope>
    <source>
        <strain evidence="5">ATCC 49209 / DSM 20642 / JCM 10262 / PW2</strain>
    </source>
</reference>
<dbReference type="EMBL" id="CP002628">
    <property type="protein sequence ID" value="AEB06508.1"/>
    <property type="molecule type" value="Genomic_DNA"/>
</dbReference>
<dbReference type="KEGG" id="cgo:Corgl_0390"/>
<keyword evidence="1" id="KW-0560">Oxidoreductase</keyword>
<dbReference type="GO" id="GO:0016491">
    <property type="term" value="F:oxidoreductase activity"/>
    <property type="evidence" value="ECO:0007669"/>
    <property type="project" value="UniProtKB-KW"/>
</dbReference>
<dbReference type="InterPro" id="IPR036291">
    <property type="entry name" value="NAD(P)-bd_dom_sf"/>
</dbReference>
<sequence length="312" mass="33667">MNVLVLISLDSEQRARLEAAAPDARFVYAREDSLANNDLSTAEIIIGNIEPERLSDARCLRLLQLGSAGYDRYIETSQLREDTLIATAVGAYGQAVSEHALAMVLSQMKRLPQYRDDQRMHEWVDEGPVATMRGARALVLGTGDIGSHFARLVRALGGRATGIRRHTAAETPDGFESVFTQDALFAQLGSADVVASFLPSSKATRRLADATFFAAMKPGALFANAGRGDLVANDDLIRALESAHLGGAALDVTDPEPLPSDHRLWNAPNILITPHVAGGFHLPLVMDGVVDIAAENICRLEHGEPIRNVVSR</sequence>
<dbReference type="Gene3D" id="3.40.50.720">
    <property type="entry name" value="NAD(P)-binding Rossmann-like Domain"/>
    <property type="match status" value="2"/>
</dbReference>
<dbReference type="SUPFAM" id="SSF51735">
    <property type="entry name" value="NAD(P)-binding Rossmann-fold domains"/>
    <property type="match status" value="1"/>
</dbReference>
<dbReference type="HOGENOM" id="CLU_019796_1_0_11"/>
<dbReference type="InterPro" id="IPR006140">
    <property type="entry name" value="D-isomer_DH_NAD-bd"/>
</dbReference>
<dbReference type="OrthoDB" id="4324715at2"/>
<evidence type="ECO:0000313" key="5">
    <source>
        <dbReference type="Proteomes" id="UP000006851"/>
    </source>
</evidence>
<accession>F2NAI1</accession>
<dbReference type="CDD" id="cd05300">
    <property type="entry name" value="2-Hacid_dh_1"/>
    <property type="match status" value="1"/>
</dbReference>
<proteinExistence type="predicted"/>
<name>F2NAI1_CORGP</name>
<keyword evidence="5" id="KW-1185">Reference proteome</keyword>
<organism evidence="4 5">
    <name type="scientific">Coriobacterium glomerans (strain ATCC 49209 / DSM 20642 / JCM 10262 / PW2)</name>
    <dbReference type="NCBI Taxonomy" id="700015"/>
    <lineage>
        <taxon>Bacteria</taxon>
        <taxon>Bacillati</taxon>
        <taxon>Actinomycetota</taxon>
        <taxon>Coriobacteriia</taxon>
        <taxon>Coriobacteriales</taxon>
        <taxon>Coriobacteriaceae</taxon>
        <taxon>Coriobacterium</taxon>
    </lineage>
</organism>
<evidence type="ECO:0000313" key="4">
    <source>
        <dbReference type="EMBL" id="AEB06508.1"/>
    </source>
</evidence>
<gene>
    <name evidence="4" type="ordered locus">Corgl_0390</name>
</gene>
<dbReference type="RefSeq" id="WP_013708251.1">
    <property type="nucleotide sequence ID" value="NC_015389.1"/>
</dbReference>
<evidence type="ECO:0000259" key="3">
    <source>
        <dbReference type="Pfam" id="PF02826"/>
    </source>
</evidence>